<organism evidence="1 2">
    <name type="scientific">Pseudocercospora fijiensis (strain CIRAD86)</name>
    <name type="common">Black leaf streak disease fungus</name>
    <name type="synonym">Mycosphaerella fijiensis</name>
    <dbReference type="NCBI Taxonomy" id="383855"/>
    <lineage>
        <taxon>Eukaryota</taxon>
        <taxon>Fungi</taxon>
        <taxon>Dikarya</taxon>
        <taxon>Ascomycota</taxon>
        <taxon>Pezizomycotina</taxon>
        <taxon>Dothideomycetes</taxon>
        <taxon>Dothideomycetidae</taxon>
        <taxon>Mycosphaerellales</taxon>
        <taxon>Mycosphaerellaceae</taxon>
        <taxon>Pseudocercospora</taxon>
    </lineage>
</organism>
<evidence type="ECO:0000313" key="2">
    <source>
        <dbReference type="Proteomes" id="UP000016932"/>
    </source>
</evidence>
<dbReference type="Proteomes" id="UP000016932">
    <property type="component" value="Unassembled WGS sequence"/>
</dbReference>
<keyword evidence="2" id="KW-1185">Reference proteome</keyword>
<protein>
    <submittedName>
        <fullName evidence="1">Uncharacterized protein</fullName>
    </submittedName>
</protein>
<accession>M2YIK9</accession>
<dbReference type="EMBL" id="KB446564">
    <property type="protein sequence ID" value="EME77605.1"/>
    <property type="molecule type" value="Genomic_DNA"/>
</dbReference>
<dbReference type="VEuPathDB" id="FungiDB:MYCFIDRAFT_179120"/>
<dbReference type="HOGENOM" id="CLU_739933_0_0_1"/>
<dbReference type="AlphaFoldDB" id="M2YIK9"/>
<proteinExistence type="predicted"/>
<evidence type="ECO:0000313" key="1">
    <source>
        <dbReference type="EMBL" id="EME77605.1"/>
    </source>
</evidence>
<sequence length="374" mass="42740">MKRLEKIIRDWSRSLFGSYASKVGRSYCCEGEEEKLPLVVIFCLGTCGQEEEVLLCSRRLESVPSATYRPPLEVYAGAVYHRGGFPECWLARWCVLNVLRKLQEWMDVAKSHYGIHIDRCQENVQVVVILSFESKAIGSVRRVLEYDSGKKCSCSSIKLFATPNPRLLVVFQKYVNESCYSEPCTPRRSLIGAQRFWRSTVDRRMNQRALNVSPRTARVRKSSPRSPEDEVMRTVAESTGVDSAKRSRFLMSNRPPSFEDENHEMLNNCPAHVSIENGAYTIEVGCGSRSFLSGEERLLIPYVHMWRHTRSEQEFAARIANHEGTGMVMLDTMAQAPGPGEREIWKITPCTRKFWSVQCIVWTPRVIWPGTADN</sequence>
<dbReference type="KEGG" id="pfj:MYCFIDRAFT_179120"/>
<dbReference type="GeneID" id="19334061"/>
<gene>
    <name evidence="1" type="ORF">MYCFIDRAFT_179120</name>
</gene>
<dbReference type="RefSeq" id="XP_007931417.1">
    <property type="nucleotide sequence ID" value="XM_007933226.1"/>
</dbReference>
<reference evidence="1 2" key="1">
    <citation type="journal article" date="2012" name="PLoS Pathog.">
        <title>Diverse lifestyles and strategies of plant pathogenesis encoded in the genomes of eighteen Dothideomycetes fungi.</title>
        <authorList>
            <person name="Ohm R.A."/>
            <person name="Feau N."/>
            <person name="Henrissat B."/>
            <person name="Schoch C.L."/>
            <person name="Horwitz B.A."/>
            <person name="Barry K.W."/>
            <person name="Condon B.J."/>
            <person name="Copeland A.C."/>
            <person name="Dhillon B."/>
            <person name="Glaser F."/>
            <person name="Hesse C.N."/>
            <person name="Kosti I."/>
            <person name="LaButti K."/>
            <person name="Lindquist E.A."/>
            <person name="Lucas S."/>
            <person name="Salamov A.A."/>
            <person name="Bradshaw R.E."/>
            <person name="Ciuffetti L."/>
            <person name="Hamelin R.C."/>
            <person name="Kema G.H.J."/>
            <person name="Lawrence C."/>
            <person name="Scott J.A."/>
            <person name="Spatafora J.W."/>
            <person name="Turgeon B.G."/>
            <person name="de Wit P.J.G.M."/>
            <person name="Zhong S."/>
            <person name="Goodwin S.B."/>
            <person name="Grigoriev I.V."/>
        </authorList>
    </citation>
    <scope>NUCLEOTIDE SEQUENCE [LARGE SCALE GENOMIC DNA]</scope>
    <source>
        <strain evidence="1 2">CIRAD86</strain>
    </source>
</reference>
<name>M2YIK9_PSEFD</name>